<evidence type="ECO:0000256" key="3">
    <source>
        <dbReference type="ARBA" id="ARBA00023157"/>
    </source>
</evidence>
<comment type="subcellular location">
    <subcellularLocation>
        <location evidence="1">Cytoplasm</location>
    </subcellularLocation>
</comment>
<dbReference type="AlphaFoldDB" id="T1G5J6"/>
<dbReference type="eggNOG" id="KOG3477">
    <property type="taxonomic scope" value="Eukaryota"/>
</dbReference>
<keyword evidence="2" id="KW-0963">Cytoplasm</keyword>
<dbReference type="STRING" id="6412.T1G5J6"/>
<feature type="domain" description="CHCH" evidence="6">
    <location>
        <begin position="26"/>
        <end position="60"/>
    </location>
</feature>
<dbReference type="OMA" id="GTNDEAC"/>
<comment type="similarity">
    <text evidence="4">Belongs to the COX19 family.</text>
</comment>
<sequence>MNFQKTFKDVKPPDKGSFPLDHEGECKEFMVKYVKCLRSNDNANSKCRVQSKDYLECRMNHDLMKKEDFRKLGFSDLINKETSIDNKNI</sequence>
<evidence type="ECO:0000313" key="8">
    <source>
        <dbReference type="EnsemblMetazoa" id="HelroP84522"/>
    </source>
</evidence>
<evidence type="ECO:0000256" key="2">
    <source>
        <dbReference type="ARBA" id="ARBA00022490"/>
    </source>
</evidence>
<dbReference type="EnsemblMetazoa" id="HelroT84522">
    <property type="protein sequence ID" value="HelroP84522"/>
    <property type="gene ID" value="HelroG84522"/>
</dbReference>
<proteinExistence type="inferred from homology"/>
<dbReference type="KEGG" id="hro:HELRODRAFT_84522"/>
<reference evidence="9" key="1">
    <citation type="submission" date="2012-12" db="EMBL/GenBank/DDBJ databases">
        <authorList>
            <person name="Hellsten U."/>
            <person name="Grimwood J."/>
            <person name="Chapman J.A."/>
            <person name="Shapiro H."/>
            <person name="Aerts A."/>
            <person name="Otillar R.P."/>
            <person name="Terry A.Y."/>
            <person name="Boore J.L."/>
            <person name="Simakov O."/>
            <person name="Marletaz F."/>
            <person name="Cho S.-J."/>
            <person name="Edsinger-Gonzales E."/>
            <person name="Havlak P."/>
            <person name="Kuo D.-H."/>
            <person name="Larsson T."/>
            <person name="Lv J."/>
            <person name="Arendt D."/>
            <person name="Savage R."/>
            <person name="Osoegawa K."/>
            <person name="de Jong P."/>
            <person name="Lindberg D.R."/>
            <person name="Seaver E.C."/>
            <person name="Weisblat D.A."/>
            <person name="Putnam N.H."/>
            <person name="Grigoriev I.V."/>
            <person name="Rokhsar D.S."/>
        </authorList>
    </citation>
    <scope>NUCLEOTIDE SEQUENCE</scope>
</reference>
<dbReference type="EMBL" id="KB097144">
    <property type="protein sequence ID" value="ESN98537.1"/>
    <property type="molecule type" value="Genomic_DNA"/>
</dbReference>
<dbReference type="SUPFAM" id="SSF47072">
    <property type="entry name" value="Cysteine alpha-hairpin motif"/>
    <property type="match status" value="1"/>
</dbReference>
<reference evidence="8" key="3">
    <citation type="submission" date="2015-06" db="UniProtKB">
        <authorList>
            <consortium name="EnsemblMetazoa"/>
        </authorList>
    </citation>
    <scope>IDENTIFICATION</scope>
</reference>
<dbReference type="Proteomes" id="UP000015101">
    <property type="component" value="Unassembled WGS sequence"/>
</dbReference>
<organism evidence="8 9">
    <name type="scientific">Helobdella robusta</name>
    <name type="common">Californian leech</name>
    <dbReference type="NCBI Taxonomy" id="6412"/>
    <lineage>
        <taxon>Eukaryota</taxon>
        <taxon>Metazoa</taxon>
        <taxon>Spiralia</taxon>
        <taxon>Lophotrochozoa</taxon>
        <taxon>Annelida</taxon>
        <taxon>Clitellata</taxon>
        <taxon>Hirudinea</taxon>
        <taxon>Rhynchobdellida</taxon>
        <taxon>Glossiphoniidae</taxon>
        <taxon>Helobdella</taxon>
    </lineage>
</organism>
<dbReference type="FunCoup" id="T1G5J6">
    <property type="interactions" value="834"/>
</dbReference>
<evidence type="ECO:0000256" key="5">
    <source>
        <dbReference type="ARBA" id="ARBA00039385"/>
    </source>
</evidence>
<protein>
    <recommendedName>
        <fullName evidence="5">Cytochrome c oxidase assembly protein COX19</fullName>
    </recommendedName>
</protein>
<keyword evidence="9" id="KW-1185">Reference proteome</keyword>
<evidence type="ECO:0000256" key="4">
    <source>
        <dbReference type="ARBA" id="ARBA00038223"/>
    </source>
</evidence>
<reference evidence="7 9" key="2">
    <citation type="journal article" date="2013" name="Nature">
        <title>Insights into bilaterian evolution from three spiralian genomes.</title>
        <authorList>
            <person name="Simakov O."/>
            <person name="Marletaz F."/>
            <person name="Cho S.J."/>
            <person name="Edsinger-Gonzales E."/>
            <person name="Havlak P."/>
            <person name="Hellsten U."/>
            <person name="Kuo D.H."/>
            <person name="Larsson T."/>
            <person name="Lv J."/>
            <person name="Arendt D."/>
            <person name="Savage R."/>
            <person name="Osoegawa K."/>
            <person name="de Jong P."/>
            <person name="Grimwood J."/>
            <person name="Chapman J.A."/>
            <person name="Shapiro H."/>
            <person name="Aerts A."/>
            <person name="Otillar R.P."/>
            <person name="Terry A.Y."/>
            <person name="Boore J.L."/>
            <person name="Grigoriev I.V."/>
            <person name="Lindberg D.R."/>
            <person name="Seaver E.C."/>
            <person name="Weisblat D.A."/>
            <person name="Putnam N.H."/>
            <person name="Rokhsar D.S."/>
        </authorList>
    </citation>
    <scope>NUCLEOTIDE SEQUENCE</scope>
</reference>
<dbReference type="GO" id="GO:0005758">
    <property type="term" value="C:mitochondrial intermembrane space"/>
    <property type="evidence" value="ECO:0000318"/>
    <property type="project" value="GO_Central"/>
</dbReference>
<dbReference type="InterPro" id="IPR010625">
    <property type="entry name" value="CHCH"/>
</dbReference>
<dbReference type="InterPro" id="IPR051383">
    <property type="entry name" value="COX19"/>
</dbReference>
<dbReference type="CTD" id="20216343"/>
<dbReference type="InParanoid" id="T1G5J6"/>
<dbReference type="HOGENOM" id="CLU_141947_5_0_1"/>
<evidence type="ECO:0000256" key="1">
    <source>
        <dbReference type="ARBA" id="ARBA00004496"/>
    </source>
</evidence>
<dbReference type="PANTHER" id="PTHR21107">
    <property type="entry name" value="CYTOCHROME C OXIDASE ASSEMBLY PROTEIN COX19"/>
    <property type="match status" value="1"/>
</dbReference>
<dbReference type="PANTHER" id="PTHR21107:SF2">
    <property type="entry name" value="CYTOCHROME C OXIDASE ASSEMBLY PROTEIN COX19"/>
    <property type="match status" value="1"/>
</dbReference>
<dbReference type="OrthoDB" id="268594at2759"/>
<name>T1G5J6_HELRO</name>
<dbReference type="GO" id="GO:0033617">
    <property type="term" value="P:mitochondrial respiratory chain complex IV assembly"/>
    <property type="evidence" value="ECO:0000318"/>
    <property type="project" value="GO_Central"/>
</dbReference>
<dbReference type="EMBL" id="AMQM01005908">
    <property type="status" value="NOT_ANNOTATED_CDS"/>
    <property type="molecule type" value="Genomic_DNA"/>
</dbReference>
<dbReference type="GeneID" id="20216343"/>
<dbReference type="InterPro" id="IPR009069">
    <property type="entry name" value="Cys_alpha_HP_mot_SF"/>
</dbReference>
<accession>T1G5J6</accession>
<evidence type="ECO:0000313" key="7">
    <source>
        <dbReference type="EMBL" id="ESN98537.1"/>
    </source>
</evidence>
<evidence type="ECO:0000313" key="9">
    <source>
        <dbReference type="Proteomes" id="UP000015101"/>
    </source>
</evidence>
<evidence type="ECO:0000259" key="6">
    <source>
        <dbReference type="Pfam" id="PF06747"/>
    </source>
</evidence>
<dbReference type="PROSITE" id="PS51808">
    <property type="entry name" value="CHCH"/>
    <property type="match status" value="1"/>
</dbReference>
<gene>
    <name evidence="8" type="primary">20216343</name>
    <name evidence="7" type="ORF">HELRODRAFT_84522</name>
</gene>
<dbReference type="RefSeq" id="XP_009023330.1">
    <property type="nucleotide sequence ID" value="XM_009025082.1"/>
</dbReference>
<dbReference type="Pfam" id="PF06747">
    <property type="entry name" value="CHCH"/>
    <property type="match status" value="1"/>
</dbReference>
<keyword evidence="3" id="KW-1015">Disulfide bond</keyword>